<dbReference type="InterPro" id="IPR003599">
    <property type="entry name" value="Ig_sub"/>
</dbReference>
<dbReference type="Gene3D" id="2.60.40.10">
    <property type="entry name" value="Immunoglobulins"/>
    <property type="match status" value="1"/>
</dbReference>
<gene>
    <name evidence="3" type="ORF">Baya_6212</name>
</gene>
<dbReference type="PANTHER" id="PTHR10075">
    <property type="entry name" value="BASIGIN RELATED"/>
    <property type="match status" value="1"/>
</dbReference>
<feature type="domain" description="Ig-like" evidence="2">
    <location>
        <begin position="15"/>
        <end position="105"/>
    </location>
</feature>
<dbReference type="SMART" id="SM00409">
    <property type="entry name" value="IG"/>
    <property type="match status" value="1"/>
</dbReference>
<dbReference type="InterPro" id="IPR013098">
    <property type="entry name" value="Ig_I-set"/>
</dbReference>
<evidence type="ECO:0000313" key="3">
    <source>
        <dbReference type="EMBL" id="TSL54322.1"/>
    </source>
</evidence>
<dbReference type="SMART" id="SM00408">
    <property type="entry name" value="IGc2"/>
    <property type="match status" value="1"/>
</dbReference>
<dbReference type="InterPro" id="IPR003598">
    <property type="entry name" value="Ig_sub2"/>
</dbReference>
<reference evidence="3 4" key="1">
    <citation type="journal article" date="2019" name="Genome Biol. Evol.">
        <title>Whole-Genome Sequencing of the Giant Devil Catfish, Bagarius yarrelli.</title>
        <authorList>
            <person name="Jiang W."/>
            <person name="Lv Y."/>
            <person name="Cheng L."/>
            <person name="Yang K."/>
            <person name="Chao B."/>
            <person name="Wang X."/>
            <person name="Li Y."/>
            <person name="Pan X."/>
            <person name="You X."/>
            <person name="Zhang Y."/>
            <person name="Yang J."/>
            <person name="Li J."/>
            <person name="Zhang X."/>
            <person name="Liu S."/>
            <person name="Sun C."/>
            <person name="Yang J."/>
            <person name="Shi Q."/>
        </authorList>
    </citation>
    <scope>NUCLEOTIDE SEQUENCE [LARGE SCALE GENOMIC DNA]</scope>
    <source>
        <strain evidence="3">JWS20170419001</strain>
        <tissue evidence="3">Muscle</tissue>
    </source>
</reference>
<sequence length="266" mass="29698">MFPDTEGKLMMKTPPKFLRTPSDQTGVQGGVASFVCQATGDPRPKIVWNKKGKRVSNQRFEVIEFDDGSGSVLRIQPLRTPRDEAIYECVASNSVGEISATTRLNVLRVQQLNLPVHLNLPIKPSNQTFQSNSSRISVQHINLNELPLAHSSKRHVLHTTISLNPMTQLDRLIGGVNRYAFTLKHIIASANTNDECKGEWLEQCFSGIRQIYVIGCVRGFLAPRNSTISIMKNLTRSTKSRAEASQRLAVCAWQLAVWPYAQDSLI</sequence>
<proteinExistence type="predicted"/>
<keyword evidence="3" id="KW-0675">Receptor</keyword>
<dbReference type="InterPro" id="IPR036179">
    <property type="entry name" value="Ig-like_dom_sf"/>
</dbReference>
<comment type="caution">
    <text evidence="3">The sequence shown here is derived from an EMBL/GenBank/DDBJ whole genome shotgun (WGS) entry which is preliminary data.</text>
</comment>
<dbReference type="Proteomes" id="UP000319801">
    <property type="component" value="Unassembled WGS sequence"/>
</dbReference>
<protein>
    <submittedName>
        <fullName evidence="3">Receptor-type tyrosine-protein phosphatase delta</fullName>
    </submittedName>
</protein>
<dbReference type="AlphaFoldDB" id="A0A556TZY6"/>
<accession>A0A556TZY6</accession>
<dbReference type="PANTHER" id="PTHR10075:SF14">
    <property type="entry name" value="CELL ADHESION MOLECULE DSCAM2-RELATED"/>
    <property type="match status" value="1"/>
</dbReference>
<keyword evidence="1" id="KW-0393">Immunoglobulin domain</keyword>
<dbReference type="Pfam" id="PF07679">
    <property type="entry name" value="I-set"/>
    <property type="match status" value="1"/>
</dbReference>
<dbReference type="EMBL" id="VCAZ01000033">
    <property type="protein sequence ID" value="TSL54322.1"/>
    <property type="molecule type" value="Genomic_DNA"/>
</dbReference>
<name>A0A556TZY6_BAGYA</name>
<dbReference type="InterPro" id="IPR013783">
    <property type="entry name" value="Ig-like_fold"/>
</dbReference>
<keyword evidence="4" id="KW-1185">Reference proteome</keyword>
<dbReference type="PROSITE" id="PS50835">
    <property type="entry name" value="IG_LIKE"/>
    <property type="match status" value="1"/>
</dbReference>
<evidence type="ECO:0000256" key="1">
    <source>
        <dbReference type="ARBA" id="ARBA00023319"/>
    </source>
</evidence>
<dbReference type="InterPro" id="IPR007110">
    <property type="entry name" value="Ig-like_dom"/>
</dbReference>
<dbReference type="OrthoDB" id="10253954at2759"/>
<dbReference type="SUPFAM" id="SSF48726">
    <property type="entry name" value="Immunoglobulin"/>
    <property type="match status" value="1"/>
</dbReference>
<evidence type="ECO:0000313" key="4">
    <source>
        <dbReference type="Proteomes" id="UP000319801"/>
    </source>
</evidence>
<dbReference type="FunFam" id="2.60.40.10:FF:000023">
    <property type="entry name" value="receptor-type tyrosine-protein phosphatase delta isoform X2"/>
    <property type="match status" value="1"/>
</dbReference>
<evidence type="ECO:0000259" key="2">
    <source>
        <dbReference type="PROSITE" id="PS50835"/>
    </source>
</evidence>
<organism evidence="3 4">
    <name type="scientific">Bagarius yarrelli</name>
    <name type="common">Goonch</name>
    <name type="synonym">Bagrus yarrelli</name>
    <dbReference type="NCBI Taxonomy" id="175774"/>
    <lineage>
        <taxon>Eukaryota</taxon>
        <taxon>Metazoa</taxon>
        <taxon>Chordata</taxon>
        <taxon>Craniata</taxon>
        <taxon>Vertebrata</taxon>
        <taxon>Euteleostomi</taxon>
        <taxon>Actinopterygii</taxon>
        <taxon>Neopterygii</taxon>
        <taxon>Teleostei</taxon>
        <taxon>Ostariophysi</taxon>
        <taxon>Siluriformes</taxon>
        <taxon>Sisoridae</taxon>
        <taxon>Sisorinae</taxon>
        <taxon>Bagarius</taxon>
    </lineage>
</organism>